<keyword evidence="4" id="KW-1185">Reference proteome</keyword>
<accession>A0A3G6IWY4</accession>
<evidence type="ECO:0000256" key="1">
    <source>
        <dbReference type="SAM" id="MobiDB-lite"/>
    </source>
</evidence>
<proteinExistence type="predicted"/>
<evidence type="ECO:0000313" key="3">
    <source>
        <dbReference type="EMBL" id="AZA10156.1"/>
    </source>
</evidence>
<evidence type="ECO:0000259" key="2">
    <source>
        <dbReference type="Pfam" id="PF04230"/>
    </source>
</evidence>
<dbReference type="Proteomes" id="UP000271426">
    <property type="component" value="Chromosome"/>
</dbReference>
<dbReference type="KEGG" id="cpso:CPPEL_10285"/>
<name>A0A3G6IWY4_9CORY</name>
<feature type="region of interest" description="Disordered" evidence="1">
    <location>
        <begin position="374"/>
        <end position="393"/>
    </location>
</feature>
<feature type="domain" description="Polysaccharide pyruvyl transferase" evidence="2">
    <location>
        <begin position="18"/>
        <end position="217"/>
    </location>
</feature>
<dbReference type="Pfam" id="PF04230">
    <property type="entry name" value="PS_pyruv_trans"/>
    <property type="match status" value="1"/>
</dbReference>
<dbReference type="GO" id="GO:0016740">
    <property type="term" value="F:transferase activity"/>
    <property type="evidence" value="ECO:0007669"/>
    <property type="project" value="UniProtKB-KW"/>
</dbReference>
<dbReference type="RefSeq" id="WP_123961011.1">
    <property type="nucleotide sequence ID" value="NZ_CP033898.1"/>
</dbReference>
<organism evidence="3 4">
    <name type="scientific">Corynebacterium pseudopelargi</name>
    <dbReference type="NCBI Taxonomy" id="2080757"/>
    <lineage>
        <taxon>Bacteria</taxon>
        <taxon>Bacillati</taxon>
        <taxon>Actinomycetota</taxon>
        <taxon>Actinomycetes</taxon>
        <taxon>Mycobacteriales</taxon>
        <taxon>Corynebacteriaceae</taxon>
        <taxon>Corynebacterium</taxon>
    </lineage>
</organism>
<gene>
    <name evidence="3" type="ORF">CPPEL_10285</name>
</gene>
<keyword evidence="3" id="KW-0808">Transferase</keyword>
<reference evidence="3 4" key="1">
    <citation type="submission" date="2018-11" db="EMBL/GenBank/DDBJ databases">
        <authorList>
            <person name="Kleinhagauer T."/>
            <person name="Glaeser S.P."/>
            <person name="Spergser J."/>
            <person name="Ruckert C."/>
            <person name="Kaempfer P."/>
            <person name="Busse H.-J."/>
        </authorList>
    </citation>
    <scope>NUCLEOTIDE SEQUENCE [LARGE SCALE GENOMIC DNA]</scope>
    <source>
        <strain evidence="3 4">812CH</strain>
    </source>
</reference>
<evidence type="ECO:0000313" key="4">
    <source>
        <dbReference type="Proteomes" id="UP000271426"/>
    </source>
</evidence>
<dbReference type="AlphaFoldDB" id="A0A3G6IWY4"/>
<dbReference type="OrthoDB" id="8444043at2"/>
<sequence length="443" mass="48840">MSAKDSLIYLVAPAGHPNFGDEYIVASWLRTLAELRPDARVILDCHSPGRASLLHHNHHPDLIVTNTLWDLAGHAYHATADHFGLDPAQPEGFHAEAYEYLAHTAVQLLFDAGPHPEHVTGTNIARTADVVHILGGGWLNDFWPHNIAVCAMASQAGAEHARRFATGQGVVPLEQARAVLVDSLKRCDVVDVRDATSRELLQAAGLQPGMSGDDAWLGINNRFGAEGVFGPGADDARERPFVLCAQADLLRSNAADAAAWIHQGLQHYGVRGEDLSIIECIPGIDGQIWRELHQRWPEHYQGFRFVAFDELWAFGVPVTSEQTWLSTRYHPHMIAAAAGAKGVALEMHRQDYYAVKHAAVQAAGSSWPMAHLSATQQDPWPQPGKGIDPDQVQQCRDAKWQLAQRCYPPEPEEHIDEPEQAPEPPHASRRLGRLVARVRGDER</sequence>
<protein>
    <submittedName>
        <fullName evidence="3">Polysaccharide pyruvyl transferase</fullName>
    </submittedName>
</protein>
<dbReference type="EMBL" id="CP033898">
    <property type="protein sequence ID" value="AZA10156.1"/>
    <property type="molecule type" value="Genomic_DNA"/>
</dbReference>
<dbReference type="InterPro" id="IPR007345">
    <property type="entry name" value="Polysacch_pyruvyl_Trfase"/>
</dbReference>
<feature type="region of interest" description="Disordered" evidence="1">
    <location>
        <begin position="406"/>
        <end position="443"/>
    </location>
</feature>